<dbReference type="EMBL" id="OV170224">
    <property type="protein sequence ID" value="CAH0724279.1"/>
    <property type="molecule type" value="Genomic_DNA"/>
</dbReference>
<accession>A0A8J9UST5</accession>
<dbReference type="PRINTS" id="PR00947">
    <property type="entry name" value="CUTICLE"/>
</dbReference>
<evidence type="ECO:0000256" key="3">
    <source>
        <dbReference type="PROSITE-ProRule" id="PRU00497"/>
    </source>
</evidence>
<organism evidence="4 5">
    <name type="scientific">Brenthis ino</name>
    <name type="common">lesser marbled fritillary</name>
    <dbReference type="NCBI Taxonomy" id="405034"/>
    <lineage>
        <taxon>Eukaryota</taxon>
        <taxon>Metazoa</taxon>
        <taxon>Ecdysozoa</taxon>
        <taxon>Arthropoda</taxon>
        <taxon>Hexapoda</taxon>
        <taxon>Insecta</taxon>
        <taxon>Pterygota</taxon>
        <taxon>Neoptera</taxon>
        <taxon>Endopterygota</taxon>
        <taxon>Lepidoptera</taxon>
        <taxon>Glossata</taxon>
        <taxon>Ditrysia</taxon>
        <taxon>Papilionoidea</taxon>
        <taxon>Nymphalidae</taxon>
        <taxon>Heliconiinae</taxon>
        <taxon>Argynnini</taxon>
        <taxon>Brenthis</taxon>
    </lineage>
</organism>
<proteinExistence type="predicted"/>
<dbReference type="InterPro" id="IPR051217">
    <property type="entry name" value="Insect_Cuticle_Struc_Prot"/>
</dbReference>
<dbReference type="AlphaFoldDB" id="A0A8J9UST5"/>
<gene>
    <name evidence="4" type="ORF">BINO364_LOCUS10011</name>
</gene>
<dbReference type="OrthoDB" id="7259705at2759"/>
<dbReference type="PANTHER" id="PTHR12236">
    <property type="entry name" value="STRUCTURAL CONTITUENT OF CUTICLE"/>
    <property type="match status" value="1"/>
</dbReference>
<reference evidence="4" key="1">
    <citation type="submission" date="2021-12" db="EMBL/GenBank/DDBJ databases">
        <authorList>
            <person name="Martin H S."/>
        </authorList>
    </citation>
    <scope>NUCLEOTIDE SEQUENCE</scope>
</reference>
<dbReference type="Pfam" id="PF00379">
    <property type="entry name" value="Chitin_bind_4"/>
    <property type="match status" value="1"/>
</dbReference>
<dbReference type="InterPro" id="IPR031311">
    <property type="entry name" value="CHIT_BIND_RR_consensus"/>
</dbReference>
<evidence type="ECO:0000313" key="4">
    <source>
        <dbReference type="EMBL" id="CAH0724279.1"/>
    </source>
</evidence>
<evidence type="ECO:0000313" key="5">
    <source>
        <dbReference type="Proteomes" id="UP000838878"/>
    </source>
</evidence>
<feature type="non-terminal residue" evidence="4">
    <location>
        <position position="201"/>
    </location>
</feature>
<keyword evidence="1 3" id="KW-0193">Cuticle</keyword>
<evidence type="ECO:0000256" key="1">
    <source>
        <dbReference type="ARBA" id="ARBA00022460"/>
    </source>
</evidence>
<dbReference type="GO" id="GO:0031012">
    <property type="term" value="C:extracellular matrix"/>
    <property type="evidence" value="ECO:0007669"/>
    <property type="project" value="TreeGrafter"/>
</dbReference>
<dbReference type="GO" id="GO:0005615">
    <property type="term" value="C:extracellular space"/>
    <property type="evidence" value="ECO:0007669"/>
    <property type="project" value="TreeGrafter"/>
</dbReference>
<dbReference type="PANTHER" id="PTHR12236:SF95">
    <property type="entry name" value="CUTICULAR PROTEIN 76BD, ISOFORM C-RELATED"/>
    <property type="match status" value="1"/>
</dbReference>
<protein>
    <recommendedName>
        <fullName evidence="6">Cuticle protein</fullName>
    </recommendedName>
</protein>
<dbReference type="PROSITE" id="PS51155">
    <property type="entry name" value="CHIT_BIND_RR_2"/>
    <property type="match status" value="1"/>
</dbReference>
<dbReference type="PROSITE" id="PS00233">
    <property type="entry name" value="CHIT_BIND_RR_1"/>
    <property type="match status" value="1"/>
</dbReference>
<keyword evidence="5" id="KW-1185">Reference proteome</keyword>
<dbReference type="GO" id="GO:0042302">
    <property type="term" value="F:structural constituent of cuticle"/>
    <property type="evidence" value="ECO:0007669"/>
    <property type="project" value="UniProtKB-UniRule"/>
</dbReference>
<sequence>MLALSSSIWAKTISDALGTEEIDYPRYAFNYAITDPLTKDNKAQWEERDGDKVNGAYSLLEPDGNLRVVEYTADDISGFSAIVNTIAAALKSPQPLLKSLIVPLPEIPLLKLNPLTYGFGAANLAVSIPNVKVSGSSLPWDPKTGSFGGWIPINRPSQTIAKATILRKKYVNGRLHKVVYGPIPLPKKSVILIKKKKVNYD</sequence>
<keyword evidence="2" id="KW-0732">Signal</keyword>
<dbReference type="InterPro" id="IPR000618">
    <property type="entry name" value="Insect_cuticle"/>
</dbReference>
<name>A0A8J9UST5_9NEOP</name>
<evidence type="ECO:0000256" key="2">
    <source>
        <dbReference type="ARBA" id="ARBA00022729"/>
    </source>
</evidence>
<dbReference type="Proteomes" id="UP000838878">
    <property type="component" value="Chromosome 4"/>
</dbReference>
<evidence type="ECO:0008006" key="6">
    <source>
        <dbReference type="Google" id="ProtNLM"/>
    </source>
</evidence>